<dbReference type="KEGG" id="hss:J7656_05435"/>
<keyword evidence="4" id="KW-0862">Zinc</keyword>
<dbReference type="PANTHER" id="PTHR15162:SF7">
    <property type="entry name" value="SUCCINYLGLUTAMATE DESUCCINYLASE"/>
    <property type="match status" value="1"/>
</dbReference>
<dbReference type="AlphaFoldDB" id="A0A8T8LPP9"/>
<protein>
    <submittedName>
        <fullName evidence="7">Succinylglutamate desuccinylase/aspartoacylase family protein</fullName>
    </submittedName>
</protein>
<evidence type="ECO:0000256" key="4">
    <source>
        <dbReference type="ARBA" id="ARBA00022833"/>
    </source>
</evidence>
<dbReference type="GeneID" id="64826961"/>
<dbReference type="GO" id="GO:0005829">
    <property type="term" value="C:cytosol"/>
    <property type="evidence" value="ECO:0007669"/>
    <property type="project" value="TreeGrafter"/>
</dbReference>
<keyword evidence="3" id="KW-0378">Hydrolase</keyword>
<proteinExistence type="predicted"/>
<feature type="compositionally biased region" description="Basic and acidic residues" evidence="5">
    <location>
        <begin position="280"/>
        <end position="296"/>
    </location>
</feature>
<feature type="domain" description="Succinylglutamate desuccinylase/Aspartoacylase catalytic" evidence="6">
    <location>
        <begin position="13"/>
        <end position="174"/>
    </location>
</feature>
<organism evidence="7 8">
    <name type="scientific">Halorubrum ruber</name>
    <dbReference type="NCBI Taxonomy" id="2982524"/>
    <lineage>
        <taxon>Archaea</taxon>
        <taxon>Methanobacteriati</taxon>
        <taxon>Methanobacteriota</taxon>
        <taxon>Stenosarchaea group</taxon>
        <taxon>Halobacteria</taxon>
        <taxon>Halobacteriales</taxon>
        <taxon>Haloferacaceae</taxon>
        <taxon>Halorubrum</taxon>
    </lineage>
</organism>
<feature type="region of interest" description="Disordered" evidence="5">
    <location>
        <begin position="276"/>
        <end position="313"/>
    </location>
</feature>
<reference evidence="7 8" key="1">
    <citation type="submission" date="2021-03" db="EMBL/GenBank/DDBJ databases">
        <title>Halorubrum sodomense MBLA0099, Whole genome shotgun sequencing.</title>
        <authorList>
            <person name="Seo M.-J."/>
            <person name="Cho E.-S."/>
            <person name="Hwang C.Y."/>
        </authorList>
    </citation>
    <scope>NUCLEOTIDE SEQUENCE [LARGE SCALE GENOMIC DNA]</scope>
    <source>
        <strain evidence="7 8">MBLA0099</strain>
    </source>
</reference>
<keyword evidence="2" id="KW-0479">Metal-binding</keyword>
<dbReference type="OrthoDB" id="323389at2157"/>
<dbReference type="GO" id="GO:0046872">
    <property type="term" value="F:metal ion binding"/>
    <property type="evidence" value="ECO:0007669"/>
    <property type="project" value="UniProtKB-KW"/>
</dbReference>
<name>A0A8T8LPP9_9EURY</name>
<dbReference type="InterPro" id="IPR055438">
    <property type="entry name" value="AstE_AspA_cat"/>
</dbReference>
<accession>A0A8T8LPP9</accession>
<dbReference type="InterPro" id="IPR050178">
    <property type="entry name" value="AspA/AstE_fam"/>
</dbReference>
<dbReference type="PANTHER" id="PTHR15162">
    <property type="entry name" value="ASPARTOACYLASE"/>
    <property type="match status" value="1"/>
</dbReference>
<dbReference type="GO" id="GO:0016788">
    <property type="term" value="F:hydrolase activity, acting on ester bonds"/>
    <property type="evidence" value="ECO:0007669"/>
    <property type="project" value="InterPro"/>
</dbReference>
<dbReference type="RefSeq" id="WP_211554332.1">
    <property type="nucleotide sequence ID" value="NZ_CP073695.1"/>
</dbReference>
<dbReference type="Gene3D" id="3.40.630.10">
    <property type="entry name" value="Zn peptidases"/>
    <property type="match status" value="1"/>
</dbReference>
<dbReference type="EMBL" id="CP073695">
    <property type="protein sequence ID" value="QUO48790.1"/>
    <property type="molecule type" value="Genomic_DNA"/>
</dbReference>
<evidence type="ECO:0000313" key="7">
    <source>
        <dbReference type="EMBL" id="QUO48790.1"/>
    </source>
</evidence>
<comment type="cofactor">
    <cofactor evidence="1">
        <name>Zn(2+)</name>
        <dbReference type="ChEBI" id="CHEBI:29105"/>
    </cofactor>
</comment>
<dbReference type="SUPFAM" id="SSF53187">
    <property type="entry name" value="Zn-dependent exopeptidases"/>
    <property type="match status" value="1"/>
</dbReference>
<evidence type="ECO:0000256" key="5">
    <source>
        <dbReference type="SAM" id="MobiDB-lite"/>
    </source>
</evidence>
<dbReference type="Proteomes" id="UP000679341">
    <property type="component" value="Chromosome"/>
</dbReference>
<dbReference type="Pfam" id="PF24827">
    <property type="entry name" value="AstE_AspA_cat"/>
    <property type="match status" value="1"/>
</dbReference>
<gene>
    <name evidence="7" type="ORF">J7656_05435</name>
</gene>
<sequence length="313" mass="33021">MQTIDRESAGSARVAIVGGIHGDEPAGVRIVERLAAELPPLDPSDGGGIDGGTGSEGLVRLILANEPAIEAETRYTDADLNRSFPGDADSEEYERALAPRLAAALEGFDAVLALHTSHSAPPPFAIFSDLTASVRRTVTGLPVDHVVDASGLRSTTLDSTIPHTVSIEVGRQGSEEAVEFGYEACLAFLRVHGALADEPPTFSETTVVKGSEEVPKGGGEPHVHFANFEAIPAGAVFAEDDVYTHRVEESGVVPILASENGYDDIFGMYGRVTGVLKPPGEGDLRVYSRDERRGADESGETGENSADRSERAE</sequence>
<keyword evidence="8" id="KW-1185">Reference proteome</keyword>
<evidence type="ECO:0000259" key="6">
    <source>
        <dbReference type="Pfam" id="PF24827"/>
    </source>
</evidence>
<evidence type="ECO:0000256" key="2">
    <source>
        <dbReference type="ARBA" id="ARBA00022723"/>
    </source>
</evidence>
<evidence type="ECO:0000256" key="1">
    <source>
        <dbReference type="ARBA" id="ARBA00001947"/>
    </source>
</evidence>
<evidence type="ECO:0000256" key="3">
    <source>
        <dbReference type="ARBA" id="ARBA00022801"/>
    </source>
</evidence>
<evidence type="ECO:0000313" key="8">
    <source>
        <dbReference type="Proteomes" id="UP000679341"/>
    </source>
</evidence>